<dbReference type="GO" id="GO:0005737">
    <property type="term" value="C:cytoplasm"/>
    <property type="evidence" value="ECO:0007669"/>
    <property type="project" value="TreeGrafter"/>
</dbReference>
<dbReference type="InterPro" id="IPR013877">
    <property type="entry name" value="YAP-bd/ALF4/Glomulin"/>
</dbReference>
<protein>
    <submittedName>
        <fullName evidence="1">Uncharacterized protein</fullName>
    </submittedName>
</protein>
<dbReference type="Proteomes" id="UP000053820">
    <property type="component" value="Unassembled WGS sequence"/>
</dbReference>
<accession>A0A0C9WE76</accession>
<reference evidence="1 2" key="1">
    <citation type="submission" date="2014-04" db="EMBL/GenBank/DDBJ databases">
        <title>Evolutionary Origins and Diversification of the Mycorrhizal Mutualists.</title>
        <authorList>
            <consortium name="DOE Joint Genome Institute"/>
            <consortium name="Mycorrhizal Genomics Consortium"/>
            <person name="Kohler A."/>
            <person name="Kuo A."/>
            <person name="Nagy L.G."/>
            <person name="Floudas D."/>
            <person name="Copeland A."/>
            <person name="Barry K.W."/>
            <person name="Cichocki N."/>
            <person name="Veneault-Fourrey C."/>
            <person name="LaButti K."/>
            <person name="Lindquist E.A."/>
            <person name="Lipzen A."/>
            <person name="Lundell T."/>
            <person name="Morin E."/>
            <person name="Murat C."/>
            <person name="Riley R."/>
            <person name="Ohm R."/>
            <person name="Sun H."/>
            <person name="Tunlid A."/>
            <person name="Henrissat B."/>
            <person name="Grigoriev I.V."/>
            <person name="Hibbett D.S."/>
            <person name="Martin F."/>
        </authorList>
    </citation>
    <scope>NUCLEOTIDE SEQUENCE [LARGE SCALE GENOMIC DNA]</scope>
    <source>
        <strain evidence="1 2">MD-312</strain>
    </source>
</reference>
<name>A0A0C9WE76_9AGAM</name>
<sequence>MSSQKPAFLQALKLSADLSDDDCTQSITDLIGLAAREQASSISLRDIHDAVDRYKCAECLNPLDIIQILLPSHHDGADELMRDCALYSSPKEVVLAVQTAIELLQQHFNGADLDGETDEPTSLVHSLTGMVSLCTAVIPRLKLGKRTAQEWCSLLSDFKSLVTYASPLATRDEGRSLISEVAHLVKALMAWKTAPATANDFPQIKVLLCSLLDTTVVSCASSIQASLAARVVESYSPRFSVRSAVKEGWQDGEKAMLDAQDALAALSGSSRTIAHKPESPSDLVYLAHSTPPATLSPTILSELHPLLLVSLQMNVAFDESLFLLFRILTQENTSMPPEIGESLCTVLPALASTHLDPFIRQFTLRLVSLILSRLPSIPRLEILRKLTADEDFPQIRGPAIGLLKEAVLEALTLPADYADSNPFASQHVFRAFGNVLFKTDPPDFFAATKTREELESSLELLRISDCLSFYYVLLQRDRENKTGVRDADQITNVESSFLQPLRQSLDEQLTSEEEPLMAVLSLQLGLDRIDDAIRAIDSARMQR</sequence>
<dbReference type="EMBL" id="KN839852">
    <property type="protein sequence ID" value="KIJ63117.1"/>
    <property type="molecule type" value="Genomic_DNA"/>
</dbReference>
<dbReference type="Pfam" id="PF08568">
    <property type="entry name" value="Kinetochor_Ybp2"/>
    <property type="match status" value="1"/>
</dbReference>
<proteinExistence type="predicted"/>
<dbReference type="OrthoDB" id="5396786at2759"/>
<dbReference type="GO" id="GO:0055105">
    <property type="term" value="F:ubiquitin-protein transferase inhibitor activity"/>
    <property type="evidence" value="ECO:0007669"/>
    <property type="project" value="TreeGrafter"/>
</dbReference>
<evidence type="ECO:0000313" key="1">
    <source>
        <dbReference type="EMBL" id="KIJ63117.1"/>
    </source>
</evidence>
<evidence type="ECO:0000313" key="2">
    <source>
        <dbReference type="Proteomes" id="UP000053820"/>
    </source>
</evidence>
<dbReference type="PANTHER" id="PTHR15430">
    <property type="entry name" value="GLOMULIN"/>
    <property type="match status" value="1"/>
</dbReference>
<keyword evidence="2" id="KW-1185">Reference proteome</keyword>
<dbReference type="InterPro" id="IPR019516">
    <property type="entry name" value="Glomulin/ALF4"/>
</dbReference>
<organism evidence="1 2">
    <name type="scientific">Hydnomerulius pinastri MD-312</name>
    <dbReference type="NCBI Taxonomy" id="994086"/>
    <lineage>
        <taxon>Eukaryota</taxon>
        <taxon>Fungi</taxon>
        <taxon>Dikarya</taxon>
        <taxon>Basidiomycota</taxon>
        <taxon>Agaricomycotina</taxon>
        <taxon>Agaricomycetes</taxon>
        <taxon>Agaricomycetidae</taxon>
        <taxon>Boletales</taxon>
        <taxon>Boletales incertae sedis</taxon>
        <taxon>Leucogyrophana</taxon>
    </lineage>
</organism>
<dbReference type="PANTHER" id="PTHR15430:SF1">
    <property type="entry name" value="GLOMULIN"/>
    <property type="match status" value="1"/>
</dbReference>
<gene>
    <name evidence="1" type="ORF">HYDPIDRAFT_29806</name>
</gene>
<dbReference type="AlphaFoldDB" id="A0A0C9WE76"/>
<dbReference type="HOGENOM" id="CLU_486667_0_0_1"/>